<dbReference type="GO" id="GO:0016829">
    <property type="term" value="F:lyase activity"/>
    <property type="evidence" value="ECO:0007669"/>
    <property type="project" value="UniProtKB-KW"/>
</dbReference>
<dbReference type="InterPro" id="IPR040086">
    <property type="entry name" value="MJ0683-like"/>
</dbReference>
<keyword evidence="1" id="KW-0479">Metal-binding</keyword>
<dbReference type="InterPro" id="IPR007197">
    <property type="entry name" value="rSAM"/>
</dbReference>
<name>A0A1H0N0K7_SELRU</name>
<keyword evidence="4" id="KW-0456">Lyase</keyword>
<evidence type="ECO:0000256" key="1">
    <source>
        <dbReference type="ARBA" id="ARBA00022723"/>
    </source>
</evidence>
<keyword evidence="2" id="KW-0408">Iron</keyword>
<evidence type="ECO:0000256" key="3">
    <source>
        <dbReference type="ARBA" id="ARBA00023014"/>
    </source>
</evidence>
<sequence>MGERPQIKQNYPSPRWSMEIPDCSMPMTFDTYSKCAYNCLYCFAFFQKSHTLKGYNSKKNAGQIEIRSVDPKKVIDLFEKAFAHDESASAVQKQFFPYIQARKIMQWGGLADEFDEWERRYGVTLELLKYFDKIDYPLSFSTKAAWWTQDERYMSLFRKHKHNWHVKISIITADDHKAKAMEKGVPSSTARLKAISNLAKAGIHVTLRLRPFIIGVSNDWKELITKAAEAGADSVTTEFFCMESRADAELKARYAAMSKVCGFDIHSFYMKNSKQNGYKRLSRKIKAPIIREMRDYTHKLGLRFHVSDAFCRECNDACNCCGVPPEWNVSQGGQIGQAIIIARTKGEVRFSDIKPEIYKFFNGFRWASAQEYNTGSNKARALKYDMTMAEFLRNNWNNVKGATSPANGYGGILKPCGVDENGDVIYKYNGK</sequence>
<evidence type="ECO:0000313" key="4">
    <source>
        <dbReference type="EMBL" id="SDO86162.1"/>
    </source>
</evidence>
<dbReference type="PANTHER" id="PTHR43432">
    <property type="entry name" value="SLR0285 PROTEIN"/>
    <property type="match status" value="1"/>
</dbReference>
<accession>A0A1H0N0K7</accession>
<dbReference type="AlphaFoldDB" id="A0A1H0N0K7"/>
<dbReference type="OrthoDB" id="9785699at2"/>
<dbReference type="SFLD" id="SFLDG01084">
    <property type="entry name" value="Uncharacterised_Radical_SAM_Su"/>
    <property type="match status" value="1"/>
</dbReference>
<dbReference type="SFLD" id="SFLDS00029">
    <property type="entry name" value="Radical_SAM"/>
    <property type="match status" value="1"/>
</dbReference>
<gene>
    <name evidence="4" type="ORF">SAMN05216366_102120</name>
</gene>
<organism evidence="4 5">
    <name type="scientific">Selenomonas ruminantium</name>
    <dbReference type="NCBI Taxonomy" id="971"/>
    <lineage>
        <taxon>Bacteria</taxon>
        <taxon>Bacillati</taxon>
        <taxon>Bacillota</taxon>
        <taxon>Negativicutes</taxon>
        <taxon>Selenomonadales</taxon>
        <taxon>Selenomonadaceae</taxon>
        <taxon>Selenomonas</taxon>
    </lineage>
</organism>
<evidence type="ECO:0000256" key="2">
    <source>
        <dbReference type="ARBA" id="ARBA00023004"/>
    </source>
</evidence>
<dbReference type="GO" id="GO:0046872">
    <property type="term" value="F:metal ion binding"/>
    <property type="evidence" value="ECO:0007669"/>
    <property type="project" value="UniProtKB-KW"/>
</dbReference>
<dbReference type="PANTHER" id="PTHR43432:SF3">
    <property type="entry name" value="SLR0285 PROTEIN"/>
    <property type="match status" value="1"/>
</dbReference>
<keyword evidence="3" id="KW-0411">Iron-sulfur</keyword>
<dbReference type="EMBL" id="FNJQ01000002">
    <property type="protein sequence ID" value="SDO86162.1"/>
    <property type="molecule type" value="Genomic_DNA"/>
</dbReference>
<evidence type="ECO:0000313" key="5">
    <source>
        <dbReference type="Proteomes" id="UP000182412"/>
    </source>
</evidence>
<reference evidence="4 5" key="1">
    <citation type="submission" date="2016-10" db="EMBL/GenBank/DDBJ databases">
        <authorList>
            <person name="de Groot N.N."/>
        </authorList>
    </citation>
    <scope>NUCLEOTIDE SEQUENCE [LARGE SCALE GENOMIC DNA]</scope>
    <source>
        <strain evidence="4 5">S137</strain>
    </source>
</reference>
<dbReference type="GO" id="GO:0051536">
    <property type="term" value="F:iron-sulfur cluster binding"/>
    <property type="evidence" value="ECO:0007669"/>
    <property type="project" value="UniProtKB-KW"/>
</dbReference>
<dbReference type="Gene3D" id="3.80.30.30">
    <property type="match status" value="1"/>
</dbReference>
<proteinExistence type="predicted"/>
<dbReference type="Proteomes" id="UP000182412">
    <property type="component" value="Unassembled WGS sequence"/>
</dbReference>
<protein>
    <submittedName>
        <fullName evidence="4">DNA repair photolyase</fullName>
    </submittedName>
</protein>